<keyword evidence="1" id="KW-0732">Signal</keyword>
<feature type="signal peptide" evidence="1">
    <location>
        <begin position="1"/>
        <end position="25"/>
    </location>
</feature>
<reference evidence="2 3" key="1">
    <citation type="submission" date="2018-05" db="EMBL/GenBank/DDBJ databases">
        <authorList>
            <person name="Goeker M."/>
            <person name="Huntemann M."/>
            <person name="Clum A."/>
            <person name="Pillay M."/>
            <person name="Palaniappan K."/>
            <person name="Varghese N."/>
            <person name="Mikhailova N."/>
            <person name="Stamatis D."/>
            <person name="Reddy T."/>
            <person name="Daum C."/>
            <person name="Shapiro N."/>
            <person name="Ivanova N."/>
            <person name="Kyrpides N."/>
            <person name="Woyke T."/>
        </authorList>
    </citation>
    <scope>NUCLEOTIDE SEQUENCE [LARGE SCALE GENOMIC DNA]</scope>
    <source>
        <strain evidence="2 3">DSM 26524</strain>
    </source>
</reference>
<dbReference type="Pfam" id="PF01547">
    <property type="entry name" value="SBP_bac_1"/>
    <property type="match status" value="1"/>
</dbReference>
<accession>A0AB73T2W6</accession>
<evidence type="ECO:0000313" key="3">
    <source>
        <dbReference type="Proteomes" id="UP000245412"/>
    </source>
</evidence>
<dbReference type="AlphaFoldDB" id="A0AB73T2W6"/>
<name>A0AB73T2W6_9FIRM</name>
<dbReference type="InterPro" id="IPR006059">
    <property type="entry name" value="SBP"/>
</dbReference>
<gene>
    <name evidence="2" type="ORF">C7383_10862</name>
</gene>
<organism evidence="2 3">
    <name type="scientific">Murimonas intestini</name>
    <dbReference type="NCBI Taxonomy" id="1337051"/>
    <lineage>
        <taxon>Bacteria</taxon>
        <taxon>Bacillati</taxon>
        <taxon>Bacillota</taxon>
        <taxon>Clostridia</taxon>
        <taxon>Lachnospirales</taxon>
        <taxon>Lachnospiraceae</taxon>
        <taxon>Murimonas</taxon>
    </lineage>
</organism>
<dbReference type="PANTHER" id="PTHR43649">
    <property type="entry name" value="ARABINOSE-BINDING PROTEIN-RELATED"/>
    <property type="match status" value="1"/>
</dbReference>
<keyword evidence="3" id="KW-1185">Reference proteome</keyword>
<evidence type="ECO:0000313" key="2">
    <source>
        <dbReference type="EMBL" id="PWJ74633.1"/>
    </source>
</evidence>
<evidence type="ECO:0000256" key="1">
    <source>
        <dbReference type="SAM" id="SignalP"/>
    </source>
</evidence>
<comment type="caution">
    <text evidence="2">The sequence shown here is derived from an EMBL/GenBank/DDBJ whole genome shotgun (WGS) entry which is preliminary data.</text>
</comment>
<dbReference type="EMBL" id="QGGY01000008">
    <property type="protein sequence ID" value="PWJ74633.1"/>
    <property type="molecule type" value="Genomic_DNA"/>
</dbReference>
<dbReference type="Gene3D" id="3.40.190.10">
    <property type="entry name" value="Periplasmic binding protein-like II"/>
    <property type="match status" value="2"/>
</dbReference>
<proteinExistence type="predicted"/>
<dbReference type="RefSeq" id="WP_109627615.1">
    <property type="nucleotide sequence ID" value="NZ_CABJAT010000003.1"/>
</dbReference>
<dbReference type="SUPFAM" id="SSF53850">
    <property type="entry name" value="Periplasmic binding protein-like II"/>
    <property type="match status" value="1"/>
</dbReference>
<feature type="chain" id="PRO_5044501975" evidence="1">
    <location>
        <begin position="26"/>
        <end position="462"/>
    </location>
</feature>
<dbReference type="Proteomes" id="UP000245412">
    <property type="component" value="Unassembled WGS sequence"/>
</dbReference>
<dbReference type="InterPro" id="IPR050490">
    <property type="entry name" value="Bact_solute-bd_prot1"/>
</dbReference>
<dbReference type="PANTHER" id="PTHR43649:SF12">
    <property type="entry name" value="DIACETYLCHITOBIOSE BINDING PROTEIN DASA"/>
    <property type="match status" value="1"/>
</dbReference>
<sequence length="462" mass="50271">MKKKVVSALLSTVMAATMIAGSASAGMGTVEAAGTEEFDTSMLTKAENPVELNVTTTFAGEDGNVKNFQDAVKAYEEATGNTINDMSGTANEAFKARVSADFQTGSESDVLFYFNGVDSNEFVEAGKVMSIDEIREKYPEYASNMDDGRMGASPVDGKNYSVPVNGYWEALFVNTTVLADCGIDVPGPDYTWEQFLADCETIKEKGYSPIAAALGSVPHYWWEYSIFNNDTPETHLNVPETVDDEAGKAWVAGLNDIKDLYDKGYFPENTLSALDEETIQLFMEDKAAFLVDGSWRVNGLATNCQSDPEDPSTLDTERLDKFAVTYFPAKDGRKATDVLGGLSEGYFISRNAWEDEEKQAAVVEFVNYMTSDAMVARFAQHTASALKAAPDVDKSQFNSLQLKSMEMMAGVTSFTAVVQDLVPQDCRTPMFDTGMPAIVSGDVTPEDAVQQSLDLMAEKAAQ</sequence>
<protein>
    <submittedName>
        <fullName evidence="2">Carbohydrate ABC transporter substrate-binding protein (CUT1 family)</fullName>
    </submittedName>
</protein>